<dbReference type="SUPFAM" id="SSF46785">
    <property type="entry name" value="Winged helix' DNA-binding domain"/>
    <property type="match status" value="1"/>
</dbReference>
<keyword evidence="2" id="KW-1185">Reference proteome</keyword>
<name>A0A1W1WDY4_SULTA</name>
<gene>
    <name evidence="1" type="ORF">SAMN00768000_1642</name>
</gene>
<organism evidence="1 2">
    <name type="scientific">Sulfobacillus thermosulfidooxidans (strain DSM 9293 / VKM B-1269 / AT-1)</name>
    <dbReference type="NCBI Taxonomy" id="929705"/>
    <lineage>
        <taxon>Bacteria</taxon>
        <taxon>Bacillati</taxon>
        <taxon>Bacillota</taxon>
        <taxon>Clostridia</taxon>
        <taxon>Eubacteriales</taxon>
        <taxon>Clostridiales Family XVII. Incertae Sedis</taxon>
        <taxon>Sulfobacillus</taxon>
    </lineage>
</organism>
<accession>A0A1W1WDY4</accession>
<evidence type="ECO:0000313" key="1">
    <source>
        <dbReference type="EMBL" id="SMC04412.1"/>
    </source>
</evidence>
<evidence type="ECO:0008006" key="3">
    <source>
        <dbReference type="Google" id="ProtNLM"/>
    </source>
</evidence>
<dbReference type="RefSeq" id="WP_020375662.1">
    <property type="nucleotide sequence ID" value="NZ_FWWY01000001.1"/>
</dbReference>
<dbReference type="Proteomes" id="UP000192660">
    <property type="component" value="Unassembled WGS sequence"/>
</dbReference>
<sequence>MDYPKDIDDFTERVLWSLWYRRRAVTVGTICGDARLEPHIVTPILERLAAKKWIEVYHTAGQPSLYFWARPKDQDMIKTAELMHRLLWDLPLNHHDVL</sequence>
<reference evidence="2" key="1">
    <citation type="submission" date="2017-04" db="EMBL/GenBank/DDBJ databases">
        <authorList>
            <person name="Varghese N."/>
            <person name="Submissions S."/>
        </authorList>
    </citation>
    <scope>NUCLEOTIDE SEQUENCE [LARGE SCALE GENOMIC DNA]</scope>
    <source>
        <strain evidence="2">DSM 9293</strain>
    </source>
</reference>
<proteinExistence type="predicted"/>
<dbReference type="OrthoDB" id="2084620at2"/>
<evidence type="ECO:0000313" key="2">
    <source>
        <dbReference type="Proteomes" id="UP000192660"/>
    </source>
</evidence>
<dbReference type="InterPro" id="IPR036390">
    <property type="entry name" value="WH_DNA-bd_sf"/>
</dbReference>
<dbReference type="EMBL" id="FWWY01000001">
    <property type="protein sequence ID" value="SMC04412.1"/>
    <property type="molecule type" value="Genomic_DNA"/>
</dbReference>
<dbReference type="AlphaFoldDB" id="A0A1W1WDY4"/>
<protein>
    <recommendedName>
        <fullName evidence="3">Transcriptional regulator</fullName>
    </recommendedName>
</protein>